<protein>
    <submittedName>
        <fullName evidence="2">Uncharacterized protein</fullName>
    </submittedName>
</protein>
<gene>
    <name evidence="2" type="ORF">F6J89_11945</name>
</gene>
<feature type="transmembrane region" description="Helical" evidence="1">
    <location>
        <begin position="51"/>
        <end position="71"/>
    </location>
</feature>
<feature type="transmembrane region" description="Helical" evidence="1">
    <location>
        <begin position="12"/>
        <end position="31"/>
    </location>
</feature>
<proteinExistence type="predicted"/>
<accession>A0A6B3N9H8</accession>
<dbReference type="EMBL" id="JAAHFQ010000197">
    <property type="protein sequence ID" value="NER28317.1"/>
    <property type="molecule type" value="Genomic_DNA"/>
</dbReference>
<comment type="caution">
    <text evidence="2">The sequence shown here is derived from an EMBL/GenBank/DDBJ whole genome shotgun (WGS) entry which is preliminary data.</text>
</comment>
<keyword evidence="1" id="KW-0472">Membrane</keyword>
<name>A0A6B3N9H8_9CYAN</name>
<keyword evidence="1" id="KW-0812">Transmembrane</keyword>
<organism evidence="2">
    <name type="scientific">Symploca sp. SIO1C4</name>
    <dbReference type="NCBI Taxonomy" id="2607765"/>
    <lineage>
        <taxon>Bacteria</taxon>
        <taxon>Bacillati</taxon>
        <taxon>Cyanobacteriota</taxon>
        <taxon>Cyanophyceae</taxon>
        <taxon>Coleofasciculales</taxon>
        <taxon>Coleofasciculaceae</taxon>
        <taxon>Symploca</taxon>
    </lineage>
</organism>
<keyword evidence="1" id="KW-1133">Transmembrane helix</keyword>
<evidence type="ECO:0000313" key="2">
    <source>
        <dbReference type="EMBL" id="NER28317.1"/>
    </source>
</evidence>
<reference evidence="2" key="1">
    <citation type="submission" date="2019-11" db="EMBL/GenBank/DDBJ databases">
        <title>Genomic insights into an expanded diversity of filamentous marine cyanobacteria reveals the extraordinary biosynthetic potential of Moorea and Okeania.</title>
        <authorList>
            <person name="Ferreira Leao T."/>
            <person name="Wang M."/>
            <person name="Moss N."/>
            <person name="Da Silva R."/>
            <person name="Sanders J."/>
            <person name="Nurk S."/>
            <person name="Gurevich A."/>
            <person name="Humphrey G."/>
            <person name="Reher R."/>
            <person name="Zhu Q."/>
            <person name="Belda-Ferre P."/>
            <person name="Glukhov E."/>
            <person name="Rex R."/>
            <person name="Dorrestein P.C."/>
            <person name="Knight R."/>
            <person name="Pevzner P."/>
            <person name="Gerwick W.H."/>
            <person name="Gerwick L."/>
        </authorList>
    </citation>
    <scope>NUCLEOTIDE SEQUENCE</scope>
    <source>
        <strain evidence="2">SIO1C4</strain>
    </source>
</reference>
<evidence type="ECO:0000256" key="1">
    <source>
        <dbReference type="SAM" id="Phobius"/>
    </source>
</evidence>
<sequence>MLLKKTNKQVISIIKLLSTVLIVSAIGLDIWNLCAAFTNQVIPSSLHPILWVGNFVVVIHFIEGIIAAFYASSTRQIPIQYGAYTFFVGTVGLLELFEEN</sequence>
<dbReference type="AlphaFoldDB" id="A0A6B3N9H8"/>